<accession>A0ABQ3NNX2</accession>
<evidence type="ECO:0000313" key="2">
    <source>
        <dbReference type="Proteomes" id="UP000660554"/>
    </source>
</evidence>
<sequence length="157" mass="18441">MPALVLSLITYFDTRGQKREEDVKEAAQISWHWGLDGEKYPAYITLENRSLRPIYDALIEQPRMDHTLYFYIDEVVGGCSRVTYTLIDHRKDIGSNEEVPDGRILFRDALNAWWWSGYKEGLNKFDEKADVKQKRNWSLLQRWHLQPNHELLPSGCG</sequence>
<organism evidence="1 2">
    <name type="scientific">Streptomyces virginiae</name>
    <name type="common">Streptomyces cinnamonensis</name>
    <dbReference type="NCBI Taxonomy" id="1961"/>
    <lineage>
        <taxon>Bacteria</taxon>
        <taxon>Bacillati</taxon>
        <taxon>Actinomycetota</taxon>
        <taxon>Actinomycetes</taxon>
        <taxon>Kitasatosporales</taxon>
        <taxon>Streptomycetaceae</taxon>
        <taxon>Streptomyces</taxon>
    </lineage>
</organism>
<reference evidence="2" key="1">
    <citation type="submission" date="2020-09" db="EMBL/GenBank/DDBJ databases">
        <title>Whole genome shotgun sequence of Streptomyces cinnamonensis NBRC 15873.</title>
        <authorList>
            <person name="Komaki H."/>
            <person name="Tamura T."/>
        </authorList>
    </citation>
    <scope>NUCLEOTIDE SEQUENCE [LARGE SCALE GENOMIC DNA]</scope>
    <source>
        <strain evidence="2">NBRC 15873</strain>
    </source>
</reference>
<keyword evidence="2" id="KW-1185">Reference proteome</keyword>
<dbReference type="EMBL" id="BNDV01000008">
    <property type="protein sequence ID" value="GHI14487.1"/>
    <property type="molecule type" value="Genomic_DNA"/>
</dbReference>
<gene>
    <name evidence="1" type="ORF">Scinn_39500</name>
</gene>
<protein>
    <submittedName>
        <fullName evidence="1">Uncharacterized protein</fullName>
    </submittedName>
</protein>
<comment type="caution">
    <text evidence="1">The sequence shown here is derived from an EMBL/GenBank/DDBJ whole genome shotgun (WGS) entry which is preliminary data.</text>
</comment>
<dbReference type="RefSeq" id="WP_159041233.1">
    <property type="nucleotide sequence ID" value="NZ_BMRU01000084.1"/>
</dbReference>
<proteinExistence type="predicted"/>
<evidence type="ECO:0000313" key="1">
    <source>
        <dbReference type="EMBL" id="GHI14487.1"/>
    </source>
</evidence>
<name>A0ABQ3NNX2_STRVG</name>
<dbReference type="Proteomes" id="UP000660554">
    <property type="component" value="Unassembled WGS sequence"/>
</dbReference>
<dbReference type="GeneID" id="86952118"/>